<dbReference type="SUPFAM" id="SSF46689">
    <property type="entry name" value="Homeodomain-like"/>
    <property type="match status" value="1"/>
</dbReference>
<dbReference type="PANTHER" id="PTHR46564">
    <property type="entry name" value="TRANSPOSASE"/>
    <property type="match status" value="1"/>
</dbReference>
<dbReference type="InterPro" id="IPR036397">
    <property type="entry name" value="RNaseH_sf"/>
</dbReference>
<proteinExistence type="predicted"/>
<sequence length="318" mass="35039">MGKPLSADLRERIVADVNGGNTRRGAAARFGVAASTAVRLQARYMETGSVAAARIGRPRGSGKLGGHRDFIIGQVEGRPDITMPELAAVLLAGRGIEVDPSNLSKFLCRSGFSYKKTLLASEKERADVKAERDEWHRHRLPAIRAAPGRLVFIDETSVKTNMTPLRGRSLKGERLVADAPFGKWNTQTFIAGLRCHELVAPWVIDGAIDGAAFDIYVTTQLAPTLQPGDVVVWDNLNVHKSPRAAEAIRDRGAWVLFLPRYSPDLNPIEKAFSKLKTLLRKAKARTYEDLWTAVGHICHLFTPGECWNYFKATRCAPT</sequence>
<feature type="domain" description="Tc1-like transposase DDE" evidence="1">
    <location>
        <begin position="149"/>
        <end position="290"/>
    </location>
</feature>
<evidence type="ECO:0000313" key="2">
    <source>
        <dbReference type="EMBL" id="MFC3320448.1"/>
    </source>
</evidence>
<accession>A0ABV7MF30</accession>
<dbReference type="InterPro" id="IPR009057">
    <property type="entry name" value="Homeodomain-like_sf"/>
</dbReference>
<dbReference type="InterPro" id="IPR036388">
    <property type="entry name" value="WH-like_DNA-bd_sf"/>
</dbReference>
<dbReference type="InterPro" id="IPR047655">
    <property type="entry name" value="Transpos_IS630-like"/>
</dbReference>
<organism evidence="2 3">
    <name type="scientific">Mesorhizobium cantuariense</name>
    <dbReference type="NCBI Taxonomy" id="1300275"/>
    <lineage>
        <taxon>Bacteria</taxon>
        <taxon>Pseudomonadati</taxon>
        <taxon>Pseudomonadota</taxon>
        <taxon>Alphaproteobacteria</taxon>
        <taxon>Hyphomicrobiales</taxon>
        <taxon>Phyllobacteriaceae</taxon>
        <taxon>Mesorhizobium</taxon>
    </lineage>
</organism>
<dbReference type="EMBL" id="JBHRVD010000001">
    <property type="protein sequence ID" value="MFC3320448.1"/>
    <property type="molecule type" value="Genomic_DNA"/>
</dbReference>
<reference evidence="3" key="1">
    <citation type="journal article" date="2019" name="Int. J. Syst. Evol. Microbiol.">
        <title>The Global Catalogue of Microorganisms (GCM) 10K type strain sequencing project: providing services to taxonomists for standard genome sequencing and annotation.</title>
        <authorList>
            <consortium name="The Broad Institute Genomics Platform"/>
            <consortium name="The Broad Institute Genome Sequencing Center for Infectious Disease"/>
            <person name="Wu L."/>
            <person name="Ma J."/>
        </authorList>
    </citation>
    <scope>NUCLEOTIDE SEQUENCE [LARGE SCALE GENOMIC DNA]</scope>
    <source>
        <strain evidence="3">ICMP 19515</strain>
    </source>
</reference>
<dbReference type="Gene3D" id="1.10.10.10">
    <property type="entry name" value="Winged helix-like DNA-binding domain superfamily/Winged helix DNA-binding domain"/>
    <property type="match status" value="1"/>
</dbReference>
<dbReference type="RefSeq" id="WP_378976462.1">
    <property type="nucleotide sequence ID" value="NZ_JBHRVD010000001.1"/>
</dbReference>
<evidence type="ECO:0000259" key="1">
    <source>
        <dbReference type="Pfam" id="PF13358"/>
    </source>
</evidence>
<keyword evidence="3" id="KW-1185">Reference proteome</keyword>
<evidence type="ECO:0000313" key="3">
    <source>
        <dbReference type="Proteomes" id="UP001595648"/>
    </source>
</evidence>
<protein>
    <submittedName>
        <fullName evidence="2">IS630 family transposase</fullName>
    </submittedName>
</protein>
<dbReference type="Proteomes" id="UP001595648">
    <property type="component" value="Unassembled WGS sequence"/>
</dbReference>
<dbReference type="PANTHER" id="PTHR46564:SF1">
    <property type="entry name" value="TRANSPOSASE"/>
    <property type="match status" value="1"/>
</dbReference>
<gene>
    <name evidence="2" type="ORF">ACFOJ9_00920</name>
</gene>
<dbReference type="Pfam" id="PF13358">
    <property type="entry name" value="DDE_3"/>
    <property type="match status" value="1"/>
</dbReference>
<dbReference type="NCBIfam" id="NF033545">
    <property type="entry name" value="transpos_IS630"/>
    <property type="match status" value="1"/>
</dbReference>
<dbReference type="InterPro" id="IPR038717">
    <property type="entry name" value="Tc1-like_DDE_dom"/>
</dbReference>
<comment type="caution">
    <text evidence="2">The sequence shown here is derived from an EMBL/GenBank/DDBJ whole genome shotgun (WGS) entry which is preliminary data.</text>
</comment>
<dbReference type="Gene3D" id="3.30.420.10">
    <property type="entry name" value="Ribonuclease H-like superfamily/Ribonuclease H"/>
    <property type="match status" value="1"/>
</dbReference>
<name>A0ABV7MF30_9HYPH</name>